<dbReference type="RefSeq" id="WP_151667653.1">
    <property type="nucleotide sequence ID" value="NZ_WBVO01000007.1"/>
</dbReference>
<dbReference type="Pfam" id="PF03883">
    <property type="entry name" value="H2O2_YaaD"/>
    <property type="match status" value="1"/>
</dbReference>
<gene>
    <name evidence="2" type="ORF">F8C67_09765</name>
</gene>
<dbReference type="PANTHER" id="PTHR30283:SF4">
    <property type="entry name" value="PEROXIDE STRESS RESISTANCE PROTEIN YAAA"/>
    <property type="match status" value="1"/>
</dbReference>
<dbReference type="AlphaFoldDB" id="A0A6N6RFA4"/>
<evidence type="ECO:0000313" key="3">
    <source>
        <dbReference type="Proteomes" id="UP000468650"/>
    </source>
</evidence>
<evidence type="ECO:0000313" key="2">
    <source>
        <dbReference type="EMBL" id="KAB2809830.1"/>
    </source>
</evidence>
<dbReference type="GO" id="GO:0033194">
    <property type="term" value="P:response to hydroperoxide"/>
    <property type="evidence" value="ECO:0007669"/>
    <property type="project" value="TreeGrafter"/>
</dbReference>
<proteinExistence type="inferred from homology"/>
<accession>A0A6N6RFA4</accession>
<dbReference type="PANTHER" id="PTHR30283">
    <property type="entry name" value="PEROXIDE STRESS RESPONSE PROTEIN YAAA"/>
    <property type="match status" value="1"/>
</dbReference>
<comment type="caution">
    <text evidence="2">The sequence shown here is derived from an EMBL/GenBank/DDBJ whole genome shotgun (WGS) entry which is preliminary data.</text>
</comment>
<keyword evidence="3" id="KW-1185">Reference proteome</keyword>
<dbReference type="Proteomes" id="UP000468650">
    <property type="component" value="Unassembled WGS sequence"/>
</dbReference>
<reference evidence="2 3" key="1">
    <citation type="submission" date="2019-09" db="EMBL/GenBank/DDBJ databases">
        <title>Genomes of family Cryomorphaceae.</title>
        <authorList>
            <person name="Bowman J.P."/>
        </authorList>
    </citation>
    <scope>NUCLEOTIDE SEQUENCE [LARGE SCALE GENOMIC DNA]</scope>
    <source>
        <strain evidence="2 3">LMG 25704</strain>
    </source>
</reference>
<dbReference type="InterPro" id="IPR005583">
    <property type="entry name" value="YaaA"/>
</dbReference>
<comment type="similarity">
    <text evidence="1">Belongs to the UPF0246 family.</text>
</comment>
<dbReference type="OrthoDB" id="9777133at2"/>
<protein>
    <recommendedName>
        <fullName evidence="1">UPF0246 protein F8C67_09765</fullName>
    </recommendedName>
</protein>
<evidence type="ECO:0000256" key="1">
    <source>
        <dbReference type="HAMAP-Rule" id="MF_00652"/>
    </source>
</evidence>
<dbReference type="GO" id="GO:0005829">
    <property type="term" value="C:cytosol"/>
    <property type="evidence" value="ECO:0007669"/>
    <property type="project" value="TreeGrafter"/>
</dbReference>
<name>A0A6N6RFA4_9FLAO</name>
<dbReference type="EMBL" id="WBVO01000007">
    <property type="protein sequence ID" value="KAB2809830.1"/>
    <property type="molecule type" value="Genomic_DNA"/>
</dbReference>
<sequence>MKFILSPSKRQDVFETSSSIALTQPDFSVDAERIASQMKKLSERQLKSRLSLSDAMASQTKELWSSWSASDGLSPAIGTFQGDVYDGLDFAGLSASDQKHAAESGIIMSALYGVLRGGDAISPYRLDLKDGVKVGSKSLSVFWKTKTQSWFEEDQLYVDLTSTEYKILLPSWPRENCVRVDFKENHNGKLKTVSFFAKKSRGMFAKWMIENRPKSFTDLQRFDLEGYRFNSEHSTTNLFMFVR</sequence>
<organism evidence="2 3">
    <name type="scientific">Phaeocystidibacter luteus</name>
    <dbReference type="NCBI Taxonomy" id="911197"/>
    <lineage>
        <taxon>Bacteria</taxon>
        <taxon>Pseudomonadati</taxon>
        <taxon>Bacteroidota</taxon>
        <taxon>Flavobacteriia</taxon>
        <taxon>Flavobacteriales</taxon>
        <taxon>Phaeocystidibacteraceae</taxon>
        <taxon>Phaeocystidibacter</taxon>
    </lineage>
</organism>
<dbReference type="HAMAP" id="MF_00652">
    <property type="entry name" value="UPF0246"/>
    <property type="match status" value="1"/>
</dbReference>